<dbReference type="InterPro" id="IPR050109">
    <property type="entry name" value="HTH-type_TetR-like_transc_reg"/>
</dbReference>
<organism evidence="7 8">
    <name type="scientific">Pseudofrankia inefficax (strain DSM 45817 / CECT 9037 / DDB 130130 / EuI1c)</name>
    <name type="common">Frankia inefficax</name>
    <dbReference type="NCBI Taxonomy" id="298654"/>
    <lineage>
        <taxon>Bacteria</taxon>
        <taxon>Bacillati</taxon>
        <taxon>Actinomycetota</taxon>
        <taxon>Actinomycetes</taxon>
        <taxon>Frankiales</taxon>
        <taxon>Frankiaceae</taxon>
        <taxon>Pseudofrankia</taxon>
    </lineage>
</organism>
<evidence type="ECO:0000256" key="5">
    <source>
        <dbReference type="SAM" id="MobiDB-lite"/>
    </source>
</evidence>
<evidence type="ECO:0000256" key="2">
    <source>
        <dbReference type="ARBA" id="ARBA00023125"/>
    </source>
</evidence>
<dbReference type="SUPFAM" id="SSF46689">
    <property type="entry name" value="Homeodomain-like"/>
    <property type="match status" value="1"/>
</dbReference>
<dbReference type="HOGENOM" id="CLU_069356_44_2_11"/>
<keyword evidence="1" id="KW-0805">Transcription regulation</keyword>
<dbReference type="InterPro" id="IPR036271">
    <property type="entry name" value="Tet_transcr_reg_TetR-rel_C_sf"/>
</dbReference>
<dbReference type="InterPro" id="IPR009057">
    <property type="entry name" value="Homeodomain-like_sf"/>
</dbReference>
<dbReference type="GO" id="GO:0000976">
    <property type="term" value="F:transcription cis-regulatory region binding"/>
    <property type="evidence" value="ECO:0007669"/>
    <property type="project" value="TreeGrafter"/>
</dbReference>
<feature type="DNA-binding region" description="H-T-H motif" evidence="4">
    <location>
        <begin position="38"/>
        <end position="57"/>
    </location>
</feature>
<dbReference type="PRINTS" id="PR00455">
    <property type="entry name" value="HTHTETR"/>
</dbReference>
<dbReference type="KEGG" id="fri:FraEuI1c_1987"/>
<reference evidence="7 8" key="1">
    <citation type="submission" date="2010-10" db="EMBL/GenBank/DDBJ databases">
        <title>Complete sequence of Frankia sp. EuI1c.</title>
        <authorList>
            <consortium name="US DOE Joint Genome Institute"/>
            <person name="Lucas S."/>
            <person name="Copeland A."/>
            <person name="Lapidus A."/>
            <person name="Cheng J.-F."/>
            <person name="Bruce D."/>
            <person name="Goodwin L."/>
            <person name="Pitluck S."/>
            <person name="Chertkov O."/>
            <person name="Detter J.C."/>
            <person name="Han C."/>
            <person name="Tapia R."/>
            <person name="Land M."/>
            <person name="Hauser L."/>
            <person name="Jeffries C."/>
            <person name="Kyrpides N."/>
            <person name="Ivanova N."/>
            <person name="Mikhailova N."/>
            <person name="Beauchemin N."/>
            <person name="Sen A."/>
            <person name="Sur S.A."/>
            <person name="Gtari M."/>
            <person name="Wall L."/>
            <person name="Tisa L."/>
            <person name="Woyke T."/>
        </authorList>
    </citation>
    <scope>NUCLEOTIDE SEQUENCE [LARGE SCALE GENOMIC DNA]</scope>
    <source>
        <strain evidence="8">DSM 45817 / CECT 9037 / EuI1c</strain>
    </source>
</reference>
<gene>
    <name evidence="7" type="ordered locus">FraEuI1c_1987</name>
</gene>
<proteinExistence type="predicted"/>
<dbReference type="OrthoDB" id="9806334at2"/>
<accession>E3IV17</accession>
<dbReference type="Pfam" id="PF00440">
    <property type="entry name" value="TetR_N"/>
    <property type="match status" value="1"/>
</dbReference>
<feature type="domain" description="HTH tetR-type" evidence="6">
    <location>
        <begin position="15"/>
        <end position="75"/>
    </location>
</feature>
<dbReference type="InParanoid" id="E3IV17"/>
<dbReference type="GO" id="GO:0003700">
    <property type="term" value="F:DNA-binding transcription factor activity"/>
    <property type="evidence" value="ECO:0007669"/>
    <property type="project" value="TreeGrafter"/>
</dbReference>
<dbReference type="Proteomes" id="UP000002484">
    <property type="component" value="Chromosome"/>
</dbReference>
<evidence type="ECO:0000313" key="7">
    <source>
        <dbReference type="EMBL" id="ADP80037.1"/>
    </source>
</evidence>
<dbReference type="PROSITE" id="PS50977">
    <property type="entry name" value="HTH_TETR_2"/>
    <property type="match status" value="1"/>
</dbReference>
<dbReference type="RefSeq" id="WP_013423156.1">
    <property type="nucleotide sequence ID" value="NC_014666.1"/>
</dbReference>
<evidence type="ECO:0000256" key="4">
    <source>
        <dbReference type="PROSITE-ProRule" id="PRU00335"/>
    </source>
</evidence>
<protein>
    <submittedName>
        <fullName evidence="7">Regulatory protein TetR</fullName>
    </submittedName>
</protein>
<dbReference type="eggNOG" id="COG1309">
    <property type="taxonomic scope" value="Bacteria"/>
</dbReference>
<keyword evidence="3" id="KW-0804">Transcription</keyword>
<evidence type="ECO:0000259" key="6">
    <source>
        <dbReference type="PROSITE" id="PS50977"/>
    </source>
</evidence>
<name>E3IV17_PSEI1</name>
<sequence>MPSQSPRRSQVERRTRSEDALLDAAAEMIADRGVDRASLASIGDRAGVSRGLPTHLFGSKDTLVARLAARAQERIAAHSLATLDRQSRRAEELSGLEMVLLTVDCYLDLFEKPGFDERAFLVMWGSLFPASSSVQGMAEAERHSYDSLSDVITSGQRDGSIRADVDPITSAVLVLGLMRGVAGLQLAGTAVVDMARVRDTCAGWIVSSLATGQGAAATGHDRAPTSTFPSLGVVPDSH</sequence>
<dbReference type="PANTHER" id="PTHR30055">
    <property type="entry name" value="HTH-TYPE TRANSCRIPTIONAL REGULATOR RUTR"/>
    <property type="match status" value="1"/>
</dbReference>
<dbReference type="SUPFAM" id="SSF48498">
    <property type="entry name" value="Tetracyclin repressor-like, C-terminal domain"/>
    <property type="match status" value="1"/>
</dbReference>
<dbReference type="InterPro" id="IPR001647">
    <property type="entry name" value="HTH_TetR"/>
</dbReference>
<evidence type="ECO:0000256" key="1">
    <source>
        <dbReference type="ARBA" id="ARBA00023015"/>
    </source>
</evidence>
<dbReference type="PANTHER" id="PTHR30055:SF234">
    <property type="entry name" value="HTH-TYPE TRANSCRIPTIONAL REGULATOR BETI"/>
    <property type="match status" value="1"/>
</dbReference>
<keyword evidence="8" id="KW-1185">Reference proteome</keyword>
<dbReference type="STRING" id="298654.FraEuI1c_1987"/>
<dbReference type="EMBL" id="CP002299">
    <property type="protein sequence ID" value="ADP80037.1"/>
    <property type="molecule type" value="Genomic_DNA"/>
</dbReference>
<keyword evidence="2 4" id="KW-0238">DNA-binding</keyword>
<evidence type="ECO:0000313" key="8">
    <source>
        <dbReference type="Proteomes" id="UP000002484"/>
    </source>
</evidence>
<evidence type="ECO:0000256" key="3">
    <source>
        <dbReference type="ARBA" id="ARBA00023163"/>
    </source>
</evidence>
<feature type="region of interest" description="Disordered" evidence="5">
    <location>
        <begin position="216"/>
        <end position="238"/>
    </location>
</feature>
<dbReference type="Gene3D" id="1.10.357.10">
    <property type="entry name" value="Tetracycline Repressor, domain 2"/>
    <property type="match status" value="1"/>
</dbReference>
<dbReference type="AlphaFoldDB" id="E3IV17"/>